<comment type="caution">
    <text evidence="2">The sequence shown here is derived from an EMBL/GenBank/DDBJ whole genome shotgun (WGS) entry which is preliminary data.</text>
</comment>
<dbReference type="AlphaFoldDB" id="A0A644ZC93"/>
<dbReference type="InterPro" id="IPR036291">
    <property type="entry name" value="NAD(P)-bd_dom_sf"/>
</dbReference>
<gene>
    <name evidence="2" type="primary">gdh_18</name>
    <name evidence="2" type="ORF">SDC9_85134</name>
</gene>
<dbReference type="EC" id="1.4.1.2" evidence="2"/>
<dbReference type="PANTHER" id="PTHR43571:SF1">
    <property type="entry name" value="NADP-SPECIFIC GLUTAMATE DEHYDROGENASE 1-RELATED"/>
    <property type="match status" value="1"/>
</dbReference>
<evidence type="ECO:0000313" key="2">
    <source>
        <dbReference type="EMBL" id="MPM38505.1"/>
    </source>
</evidence>
<dbReference type="SUPFAM" id="SSF51735">
    <property type="entry name" value="NAD(P)-binding Rossmann-fold domains"/>
    <property type="match status" value="1"/>
</dbReference>
<feature type="domain" description="Glutamate/phenylalanine/leucine/valine/L-tryptophan dehydrogenase C-terminal" evidence="1">
    <location>
        <begin position="9"/>
        <end position="163"/>
    </location>
</feature>
<evidence type="ECO:0000259" key="1">
    <source>
        <dbReference type="SMART" id="SM00839"/>
    </source>
</evidence>
<dbReference type="Gene3D" id="1.10.285.10">
    <property type="entry name" value="Glutamate Dehydrogenase, chain A, domain 3"/>
    <property type="match status" value="1"/>
</dbReference>
<dbReference type="GO" id="GO:0006537">
    <property type="term" value="P:glutamate biosynthetic process"/>
    <property type="evidence" value="ECO:0007669"/>
    <property type="project" value="TreeGrafter"/>
</dbReference>
<reference evidence="2" key="1">
    <citation type="submission" date="2019-08" db="EMBL/GenBank/DDBJ databases">
        <authorList>
            <person name="Kucharzyk K."/>
            <person name="Murdoch R.W."/>
            <person name="Higgins S."/>
            <person name="Loffler F."/>
        </authorList>
    </citation>
    <scope>NUCLEOTIDE SEQUENCE</scope>
</reference>
<dbReference type="Pfam" id="PF00208">
    <property type="entry name" value="ELFV_dehydrog"/>
    <property type="match status" value="1"/>
</dbReference>
<dbReference type="GO" id="GO:0004354">
    <property type="term" value="F:glutamate dehydrogenase (NADP+) activity"/>
    <property type="evidence" value="ECO:0007669"/>
    <property type="project" value="TreeGrafter"/>
</dbReference>
<dbReference type="Gene3D" id="3.40.50.720">
    <property type="entry name" value="NAD(P)-binding Rossmann-like Domain"/>
    <property type="match status" value="1"/>
</dbReference>
<dbReference type="InterPro" id="IPR050724">
    <property type="entry name" value="Glu_Leu_Phe_Val_DH"/>
</dbReference>
<dbReference type="GO" id="GO:0004352">
    <property type="term" value="F:glutamate dehydrogenase (NAD+) activity"/>
    <property type="evidence" value="ECO:0007669"/>
    <property type="project" value="UniProtKB-EC"/>
</dbReference>
<proteinExistence type="predicted"/>
<sequence length="164" mass="17769">MRISGMNKVQPYAERFGVPFFAGKKPWEVSADIAMPCAVENEIGFEDAKRIIENGTPYYVEAANMPATNEAIRLLRSTSRILCAGAKAAGSGGVIVSALEMAQNSLRYNWHRAEVDARLQCAMNAIYDASVLAAEKYGLGYDLIAGNNIAAFERIAQAMLAQGM</sequence>
<keyword evidence="2" id="KW-0560">Oxidoreductase</keyword>
<dbReference type="PANTHER" id="PTHR43571">
    <property type="entry name" value="NADP-SPECIFIC GLUTAMATE DEHYDROGENASE 1-RELATED"/>
    <property type="match status" value="1"/>
</dbReference>
<name>A0A644ZC93_9ZZZZ</name>
<dbReference type="GO" id="GO:0005829">
    <property type="term" value="C:cytosol"/>
    <property type="evidence" value="ECO:0007669"/>
    <property type="project" value="TreeGrafter"/>
</dbReference>
<organism evidence="2">
    <name type="scientific">bioreactor metagenome</name>
    <dbReference type="NCBI Taxonomy" id="1076179"/>
    <lineage>
        <taxon>unclassified sequences</taxon>
        <taxon>metagenomes</taxon>
        <taxon>ecological metagenomes</taxon>
    </lineage>
</organism>
<protein>
    <submittedName>
        <fullName evidence="2">NAD-specific glutamate dehydrogenase</fullName>
        <ecNumber evidence="2">1.4.1.2</ecNumber>
    </submittedName>
</protein>
<dbReference type="EMBL" id="VSSQ01008308">
    <property type="protein sequence ID" value="MPM38505.1"/>
    <property type="molecule type" value="Genomic_DNA"/>
</dbReference>
<dbReference type="SMART" id="SM00839">
    <property type="entry name" value="ELFV_dehydrog"/>
    <property type="match status" value="1"/>
</dbReference>
<accession>A0A644ZC93</accession>
<dbReference type="InterPro" id="IPR006096">
    <property type="entry name" value="Glu/Leu/Phe/Val/Trp_DH_C"/>
</dbReference>